<name>A0A0F9KZM2_9ZZZZ</name>
<reference evidence="1" key="1">
    <citation type="journal article" date="2015" name="Nature">
        <title>Complex archaea that bridge the gap between prokaryotes and eukaryotes.</title>
        <authorList>
            <person name="Spang A."/>
            <person name="Saw J.H."/>
            <person name="Jorgensen S.L."/>
            <person name="Zaremba-Niedzwiedzka K."/>
            <person name="Martijn J."/>
            <person name="Lind A.E."/>
            <person name="van Eijk R."/>
            <person name="Schleper C."/>
            <person name="Guy L."/>
            <person name="Ettema T.J."/>
        </authorList>
    </citation>
    <scope>NUCLEOTIDE SEQUENCE</scope>
</reference>
<sequence length="86" mass="10044">MGRGVEDKMEKKCFRCGEIINDRGEYFIFQEMNDGKLIATDYCHKTCWNQFLHQISKTEEAMGMMRGMKSKMQKMGILPAEVVEIQ</sequence>
<comment type="caution">
    <text evidence="1">The sequence shown here is derived from an EMBL/GenBank/DDBJ whole genome shotgun (WGS) entry which is preliminary data.</text>
</comment>
<dbReference type="AlphaFoldDB" id="A0A0F9KZM2"/>
<protein>
    <submittedName>
        <fullName evidence="1">Uncharacterized protein</fullName>
    </submittedName>
</protein>
<accession>A0A0F9KZM2</accession>
<proteinExistence type="predicted"/>
<evidence type="ECO:0000313" key="1">
    <source>
        <dbReference type="EMBL" id="KKM87148.1"/>
    </source>
</evidence>
<dbReference type="EMBL" id="LAZR01007148">
    <property type="protein sequence ID" value="KKM87148.1"/>
    <property type="molecule type" value="Genomic_DNA"/>
</dbReference>
<gene>
    <name evidence="1" type="ORF">LCGC14_1271890</name>
</gene>
<organism evidence="1">
    <name type="scientific">marine sediment metagenome</name>
    <dbReference type="NCBI Taxonomy" id="412755"/>
    <lineage>
        <taxon>unclassified sequences</taxon>
        <taxon>metagenomes</taxon>
        <taxon>ecological metagenomes</taxon>
    </lineage>
</organism>